<dbReference type="EMBL" id="JACHLL010000004">
    <property type="protein sequence ID" value="MBB6342430.1"/>
    <property type="molecule type" value="Genomic_DNA"/>
</dbReference>
<evidence type="ECO:0000256" key="3">
    <source>
        <dbReference type="ARBA" id="ARBA00012528"/>
    </source>
</evidence>
<feature type="transmembrane region" description="Helical" evidence="5">
    <location>
        <begin position="9"/>
        <end position="28"/>
    </location>
</feature>
<evidence type="ECO:0000313" key="7">
    <source>
        <dbReference type="EMBL" id="MBB6342430.1"/>
    </source>
</evidence>
<dbReference type="PANTHER" id="PTHR45138:SF9">
    <property type="entry name" value="DIGUANYLATE CYCLASE DGCM-RELATED"/>
    <property type="match status" value="1"/>
</dbReference>
<evidence type="ECO:0000256" key="2">
    <source>
        <dbReference type="ARBA" id="ARBA00004533"/>
    </source>
</evidence>
<dbReference type="PROSITE" id="PS50887">
    <property type="entry name" value="GGDEF"/>
    <property type="match status" value="1"/>
</dbReference>
<keyword evidence="5" id="KW-0472">Membrane</keyword>
<evidence type="ECO:0000256" key="5">
    <source>
        <dbReference type="SAM" id="Phobius"/>
    </source>
</evidence>
<comment type="cofactor">
    <cofactor evidence="1">
        <name>Mg(2+)</name>
        <dbReference type="ChEBI" id="CHEBI:18420"/>
    </cofactor>
</comment>
<dbReference type="SMART" id="SM00267">
    <property type="entry name" value="GGDEF"/>
    <property type="match status" value="1"/>
</dbReference>
<dbReference type="InterPro" id="IPR029787">
    <property type="entry name" value="Nucleotide_cyclase"/>
</dbReference>
<dbReference type="Proteomes" id="UP000557193">
    <property type="component" value="Unassembled WGS sequence"/>
</dbReference>
<dbReference type="CDD" id="cd01949">
    <property type="entry name" value="GGDEF"/>
    <property type="match status" value="1"/>
</dbReference>
<dbReference type="AlphaFoldDB" id="A0A7X0BTD2"/>
<comment type="caution">
    <text evidence="7">The sequence shown here is derived from an EMBL/GenBank/DDBJ whole genome shotgun (WGS) entry which is preliminary data.</text>
</comment>
<dbReference type="InterPro" id="IPR043128">
    <property type="entry name" value="Rev_trsase/Diguanyl_cyclase"/>
</dbReference>
<dbReference type="Gene3D" id="3.30.450.20">
    <property type="entry name" value="PAS domain"/>
    <property type="match status" value="1"/>
</dbReference>
<organism evidence="7 8">
    <name type="scientific">Pseudomonas fluvialis</name>
    <dbReference type="NCBI Taxonomy" id="1793966"/>
    <lineage>
        <taxon>Bacteria</taxon>
        <taxon>Pseudomonadati</taxon>
        <taxon>Pseudomonadota</taxon>
        <taxon>Gammaproteobacteria</taxon>
        <taxon>Pseudomonadales</taxon>
        <taxon>Pseudomonadaceae</taxon>
        <taxon>Pseudomonas</taxon>
    </lineage>
</organism>
<sequence length="514" mass="57711">MLINSKKRLAIVVIGLAVLLLTTNIYLYQQRVTERRLQIENIFASRAKLLSVFLEMRRDQVSVMSNLLIDGNLQARQQPPPPLPPTKLHPELGIWHIDSAPGREGQLSGALQQSYSADQRREIQATLALDPLIREAMAFNQEVAWIYYLSASSFIYLAPDAALKRFHFSAQLYQRAYWLGNLPQANPRGRLTIHGPYADLAGKGQIMTFSQPIYVDQQFLGVTALDLRIDTLQQLLDVGESTGESLLLSDSGQVIARQGDVATPTLNQPPISTELHEWRTDAHGNHWLSTPLIDHELWLVHQVKRHELEWDAFLDSLPGLLLSSLLALFCLLAWRLMDALGELTRLTHTDPLTQTLNRRGFYEQAGANLAIAQRENQRVAVLLMDIDFFKKINDQHGHDAGDVVLRQVGSYLLQGRRPFDLICRWGGEEFIALFRLPHGEDAIPVAERLRQQAQRTRIPQGDLPVTLSGGLVLLGAGEELEAAIKRADALLYRAKQNGRNRIEHEYPATAAVAG</sequence>
<dbReference type="InterPro" id="IPR000160">
    <property type="entry name" value="GGDEF_dom"/>
</dbReference>
<dbReference type="GO" id="GO:0005886">
    <property type="term" value="C:plasma membrane"/>
    <property type="evidence" value="ECO:0007669"/>
    <property type="project" value="UniProtKB-SubCell"/>
</dbReference>
<keyword evidence="5" id="KW-1133">Transmembrane helix</keyword>
<name>A0A7X0BTD2_9PSED</name>
<keyword evidence="5" id="KW-0812">Transmembrane</keyword>
<protein>
    <recommendedName>
        <fullName evidence="3">diguanylate cyclase</fullName>
        <ecNumber evidence="3">2.7.7.65</ecNumber>
    </recommendedName>
</protein>
<dbReference type="Gene3D" id="3.30.70.270">
    <property type="match status" value="1"/>
</dbReference>
<keyword evidence="8" id="KW-1185">Reference proteome</keyword>
<dbReference type="NCBIfam" id="TIGR00254">
    <property type="entry name" value="GGDEF"/>
    <property type="match status" value="1"/>
</dbReference>
<evidence type="ECO:0000256" key="1">
    <source>
        <dbReference type="ARBA" id="ARBA00001946"/>
    </source>
</evidence>
<dbReference type="SUPFAM" id="SSF55073">
    <property type="entry name" value="Nucleotide cyclase"/>
    <property type="match status" value="1"/>
</dbReference>
<dbReference type="GO" id="GO:0052621">
    <property type="term" value="F:diguanylate cyclase activity"/>
    <property type="evidence" value="ECO:0007669"/>
    <property type="project" value="UniProtKB-EC"/>
</dbReference>
<evidence type="ECO:0000256" key="4">
    <source>
        <dbReference type="ARBA" id="ARBA00034247"/>
    </source>
</evidence>
<feature type="domain" description="GGDEF" evidence="6">
    <location>
        <begin position="377"/>
        <end position="507"/>
    </location>
</feature>
<evidence type="ECO:0000313" key="8">
    <source>
        <dbReference type="Proteomes" id="UP000557193"/>
    </source>
</evidence>
<dbReference type="InterPro" id="IPR029151">
    <property type="entry name" value="Sensor-like_sf"/>
</dbReference>
<proteinExistence type="predicted"/>
<dbReference type="Pfam" id="PF00990">
    <property type="entry name" value="GGDEF"/>
    <property type="match status" value="1"/>
</dbReference>
<reference evidence="7 8" key="1">
    <citation type="submission" date="2020-08" db="EMBL/GenBank/DDBJ databases">
        <title>Functional genomics of gut bacteria from endangered species of beetles.</title>
        <authorList>
            <person name="Carlos-Shanley C."/>
        </authorList>
    </citation>
    <scope>NUCLEOTIDE SEQUENCE [LARGE SCALE GENOMIC DNA]</scope>
    <source>
        <strain evidence="7 8">S00202</strain>
    </source>
</reference>
<comment type="catalytic activity">
    <reaction evidence="4">
        <text>2 GTP = 3',3'-c-di-GMP + 2 diphosphate</text>
        <dbReference type="Rhea" id="RHEA:24898"/>
        <dbReference type="ChEBI" id="CHEBI:33019"/>
        <dbReference type="ChEBI" id="CHEBI:37565"/>
        <dbReference type="ChEBI" id="CHEBI:58805"/>
        <dbReference type="EC" id="2.7.7.65"/>
    </reaction>
</comment>
<dbReference type="Pfam" id="PF22673">
    <property type="entry name" value="MCP-like_PDC_1"/>
    <property type="match status" value="1"/>
</dbReference>
<dbReference type="RefSeq" id="WP_184683913.1">
    <property type="nucleotide sequence ID" value="NZ_JACHLL010000004.1"/>
</dbReference>
<gene>
    <name evidence="7" type="ORF">HNP49_002612</name>
</gene>
<dbReference type="SUPFAM" id="SSF103190">
    <property type="entry name" value="Sensory domain-like"/>
    <property type="match status" value="1"/>
</dbReference>
<accession>A0A7X0BTD2</accession>
<dbReference type="PANTHER" id="PTHR45138">
    <property type="entry name" value="REGULATORY COMPONENTS OF SENSORY TRANSDUCTION SYSTEM"/>
    <property type="match status" value="1"/>
</dbReference>
<evidence type="ECO:0000259" key="6">
    <source>
        <dbReference type="PROSITE" id="PS50887"/>
    </source>
</evidence>
<dbReference type="EC" id="2.7.7.65" evidence="3"/>
<dbReference type="InterPro" id="IPR050469">
    <property type="entry name" value="Diguanylate_Cyclase"/>
</dbReference>
<comment type="subcellular location">
    <subcellularLocation>
        <location evidence="2">Cell inner membrane</location>
    </subcellularLocation>
</comment>
<dbReference type="FunFam" id="3.30.70.270:FF:000001">
    <property type="entry name" value="Diguanylate cyclase domain protein"/>
    <property type="match status" value="1"/>
</dbReference>